<feature type="domain" description="EF-hand" evidence="11">
    <location>
        <begin position="32"/>
        <end position="63"/>
    </location>
</feature>
<dbReference type="InterPro" id="IPR018488">
    <property type="entry name" value="cNMP-bd_CS"/>
</dbReference>
<keyword evidence="13" id="KW-1185">Reference proteome</keyword>
<dbReference type="SMART" id="SM00220">
    <property type="entry name" value="S_TKc"/>
    <property type="match status" value="1"/>
</dbReference>
<sequence length="636" mass="69283">MVSFAIPEEESHVGDVVDAYDLVERYEHRFWEARDCFSLYDPDGKGRISGGVVAEALARFGARPDGAGDDEWAAEVATAMRECGCDANGTVNFNSFKRVYNHTKGLAEKDSREASKAFESIGPGDLPNETFTEGPALRDPATGGIVTAIVRDFALEKTLGTGGFAVVKLATHRRTGRRYAVKIMNVTANVGGDKDAGGKGGSGSGGDAMSLEEIAEEIRITISVNKAKNAVKVYDFYQTSDHVYVVMELLEGGDLLDLLMEYGGMEEGNAARVMKELLEGMRDIHDRSITHRDLKLENIIFARRDDLKSLRIADFGLAKKMKTARSKMADQCGTPAYVAPEVISGQPYTPAVDMWAAGVILYAMLCTELPFDEDDQLASFRRIGRGDYHEPAVPMTTEARSLLDGLLCVDKVQRLTAPEALGHRWIRRHAGKLAGGVTSRSLAKSRTARAAESKLGGALETRVLRAGDLLIRKGERAKEVYLIKEGLCEVVIEVDGKEVIVAERGAGQFIGEMGVKLREEGADGADEPKKLSVDFVAGHGTPPGSRSDSGMPKGESGGRESPVDAFMLMRTLIRVKNRWVGGRRGANVRAKTDLTVTVMNGQQMQWILEHDYGADGEMAKAIKDRKKEMDRAQKVT</sequence>
<keyword evidence="3 7" id="KW-0547">Nucleotide-binding</keyword>
<dbReference type="AlphaFoldDB" id="C1E4U2"/>
<feature type="domain" description="Cyclic nucleotide-binding" evidence="10">
    <location>
        <begin position="454"/>
        <end position="533"/>
    </location>
</feature>
<dbReference type="InParanoid" id="C1E4U2"/>
<dbReference type="InterPro" id="IPR002048">
    <property type="entry name" value="EF_hand_dom"/>
</dbReference>
<feature type="domain" description="Protein kinase" evidence="9">
    <location>
        <begin position="153"/>
        <end position="426"/>
    </location>
</feature>
<dbReference type="OMA" id="HDRSITH"/>
<dbReference type="SUPFAM" id="SSF47473">
    <property type="entry name" value="EF-hand"/>
    <property type="match status" value="1"/>
</dbReference>
<evidence type="ECO:0000256" key="4">
    <source>
        <dbReference type="ARBA" id="ARBA00022777"/>
    </source>
</evidence>
<evidence type="ECO:0000259" key="11">
    <source>
        <dbReference type="PROSITE" id="PS50222"/>
    </source>
</evidence>
<keyword evidence="5 7" id="KW-0067">ATP-binding</keyword>
<dbReference type="GO" id="GO:0005524">
    <property type="term" value="F:ATP binding"/>
    <property type="evidence" value="ECO:0007669"/>
    <property type="project" value="UniProtKB-UniRule"/>
</dbReference>
<evidence type="ECO:0000313" key="13">
    <source>
        <dbReference type="Proteomes" id="UP000002009"/>
    </source>
</evidence>
<dbReference type="PANTHER" id="PTHR24347">
    <property type="entry name" value="SERINE/THREONINE-PROTEIN KINASE"/>
    <property type="match status" value="1"/>
</dbReference>
<dbReference type="EMBL" id="CP001325">
    <property type="protein sequence ID" value="ACO63178.1"/>
    <property type="molecule type" value="Genomic_DNA"/>
</dbReference>
<evidence type="ECO:0000256" key="7">
    <source>
        <dbReference type="PROSITE-ProRule" id="PRU10141"/>
    </source>
</evidence>
<dbReference type="FunFam" id="1.10.510.10:FF:000571">
    <property type="entry name" value="Maternal embryonic leucine zipper kinase"/>
    <property type="match status" value="1"/>
</dbReference>
<feature type="binding site" evidence="7">
    <location>
        <position position="182"/>
    </location>
    <ligand>
        <name>ATP</name>
        <dbReference type="ChEBI" id="CHEBI:30616"/>
    </ligand>
</feature>
<dbReference type="InterPro" id="IPR000719">
    <property type="entry name" value="Prot_kinase_dom"/>
</dbReference>
<dbReference type="InterPro" id="IPR011009">
    <property type="entry name" value="Kinase-like_dom_sf"/>
</dbReference>
<dbReference type="SUPFAM" id="SSF51206">
    <property type="entry name" value="cAMP-binding domain-like"/>
    <property type="match status" value="1"/>
</dbReference>
<evidence type="ECO:0000256" key="2">
    <source>
        <dbReference type="ARBA" id="ARBA00022679"/>
    </source>
</evidence>
<dbReference type="PROSITE" id="PS50011">
    <property type="entry name" value="PROTEIN_KINASE_DOM"/>
    <property type="match status" value="1"/>
</dbReference>
<proteinExistence type="predicted"/>
<dbReference type="PROSITE" id="PS50222">
    <property type="entry name" value="EF_HAND_2"/>
    <property type="match status" value="1"/>
</dbReference>
<evidence type="ECO:0000256" key="6">
    <source>
        <dbReference type="ARBA" id="ARBA00022992"/>
    </source>
</evidence>
<dbReference type="GO" id="GO:0005509">
    <property type="term" value="F:calcium ion binding"/>
    <property type="evidence" value="ECO:0007669"/>
    <property type="project" value="InterPro"/>
</dbReference>
<dbReference type="PROSITE" id="PS00107">
    <property type="entry name" value="PROTEIN_KINASE_ATP"/>
    <property type="match status" value="1"/>
</dbReference>
<dbReference type="Gene3D" id="1.10.510.10">
    <property type="entry name" value="Transferase(Phosphotransferase) domain 1"/>
    <property type="match status" value="1"/>
</dbReference>
<dbReference type="eggNOG" id="KOG0583">
    <property type="taxonomic scope" value="Eukaryota"/>
</dbReference>
<protein>
    <recommendedName>
        <fullName evidence="14">cGMP-dependent protein kinase</fullName>
    </recommendedName>
</protein>
<feature type="region of interest" description="Disordered" evidence="8">
    <location>
        <begin position="535"/>
        <end position="561"/>
    </location>
</feature>
<evidence type="ECO:0000313" key="12">
    <source>
        <dbReference type="EMBL" id="ACO63178.1"/>
    </source>
</evidence>
<dbReference type="PROSITE" id="PS00108">
    <property type="entry name" value="PROTEIN_KINASE_ST"/>
    <property type="match status" value="1"/>
</dbReference>
<dbReference type="InterPro" id="IPR011992">
    <property type="entry name" value="EF-hand-dom_pair"/>
</dbReference>
<dbReference type="PROSITE" id="PS50042">
    <property type="entry name" value="CNMP_BINDING_3"/>
    <property type="match status" value="1"/>
</dbReference>
<dbReference type="GeneID" id="8242808"/>
<accession>C1E4U2</accession>
<dbReference type="SMART" id="SM00054">
    <property type="entry name" value="EFh"/>
    <property type="match status" value="2"/>
</dbReference>
<reference evidence="12 13" key="1">
    <citation type="journal article" date="2009" name="Science">
        <title>Green evolution and dynamic adaptations revealed by genomes of the marine picoeukaryotes Micromonas.</title>
        <authorList>
            <person name="Worden A.Z."/>
            <person name="Lee J.H."/>
            <person name="Mock T."/>
            <person name="Rouze P."/>
            <person name="Simmons M.P."/>
            <person name="Aerts A.L."/>
            <person name="Allen A.E."/>
            <person name="Cuvelier M.L."/>
            <person name="Derelle E."/>
            <person name="Everett M.V."/>
            <person name="Foulon E."/>
            <person name="Grimwood J."/>
            <person name="Gundlach H."/>
            <person name="Henrissat B."/>
            <person name="Napoli C."/>
            <person name="McDonald S.M."/>
            <person name="Parker M.S."/>
            <person name="Rombauts S."/>
            <person name="Salamov A."/>
            <person name="Von Dassow P."/>
            <person name="Badger J.H."/>
            <person name="Coutinho P.M."/>
            <person name="Demir E."/>
            <person name="Dubchak I."/>
            <person name="Gentemann C."/>
            <person name="Eikrem W."/>
            <person name="Gready J.E."/>
            <person name="John U."/>
            <person name="Lanier W."/>
            <person name="Lindquist E.A."/>
            <person name="Lucas S."/>
            <person name="Mayer K.F."/>
            <person name="Moreau H."/>
            <person name="Not F."/>
            <person name="Otillar R."/>
            <person name="Panaud O."/>
            <person name="Pangilinan J."/>
            <person name="Paulsen I."/>
            <person name="Piegu B."/>
            <person name="Poliakov A."/>
            <person name="Robbens S."/>
            <person name="Schmutz J."/>
            <person name="Toulza E."/>
            <person name="Wyss T."/>
            <person name="Zelensky A."/>
            <person name="Zhou K."/>
            <person name="Armbrust E.V."/>
            <person name="Bhattacharya D."/>
            <person name="Goodenough U.W."/>
            <person name="Van de Peer Y."/>
            <person name="Grigoriev I.V."/>
        </authorList>
    </citation>
    <scope>NUCLEOTIDE SEQUENCE [LARGE SCALE GENOMIC DNA]</scope>
    <source>
        <strain evidence="13">RCC299 / NOUM17</strain>
    </source>
</reference>
<dbReference type="CDD" id="cd00038">
    <property type="entry name" value="CAP_ED"/>
    <property type="match status" value="1"/>
</dbReference>
<dbReference type="OrthoDB" id="40902at2759"/>
<dbReference type="GO" id="GO:0030553">
    <property type="term" value="F:cGMP binding"/>
    <property type="evidence" value="ECO:0007669"/>
    <property type="project" value="UniProtKB-KW"/>
</dbReference>
<dbReference type="Gene3D" id="3.30.200.20">
    <property type="entry name" value="Phosphorylase Kinase, domain 1"/>
    <property type="match status" value="1"/>
</dbReference>
<dbReference type="RefSeq" id="XP_002501920.1">
    <property type="nucleotide sequence ID" value="XM_002501874.1"/>
</dbReference>
<keyword evidence="2" id="KW-0808">Transferase</keyword>
<dbReference type="SUPFAM" id="SSF56112">
    <property type="entry name" value="Protein kinase-like (PK-like)"/>
    <property type="match status" value="1"/>
</dbReference>
<dbReference type="SMART" id="SM00100">
    <property type="entry name" value="cNMP"/>
    <property type="match status" value="1"/>
</dbReference>
<keyword evidence="4" id="KW-0418">Kinase</keyword>
<evidence type="ECO:0000256" key="5">
    <source>
        <dbReference type="ARBA" id="ARBA00022840"/>
    </source>
</evidence>
<keyword evidence="6" id="KW-0142">cGMP-binding</keyword>
<evidence type="ECO:0000256" key="8">
    <source>
        <dbReference type="SAM" id="MobiDB-lite"/>
    </source>
</evidence>
<keyword evidence="1" id="KW-0140">cGMP</keyword>
<dbReference type="InterPro" id="IPR008271">
    <property type="entry name" value="Ser/Thr_kinase_AS"/>
</dbReference>
<evidence type="ECO:0000256" key="3">
    <source>
        <dbReference type="ARBA" id="ARBA00022741"/>
    </source>
</evidence>
<dbReference type="InterPro" id="IPR018490">
    <property type="entry name" value="cNMP-bd_dom_sf"/>
</dbReference>
<dbReference type="KEGG" id="mis:MICPUN_58157"/>
<dbReference type="GO" id="GO:0004672">
    <property type="term" value="F:protein kinase activity"/>
    <property type="evidence" value="ECO:0007669"/>
    <property type="project" value="InterPro"/>
</dbReference>
<dbReference type="Pfam" id="PF00027">
    <property type="entry name" value="cNMP_binding"/>
    <property type="match status" value="1"/>
</dbReference>
<dbReference type="InterPro" id="IPR000595">
    <property type="entry name" value="cNMP-bd_dom"/>
</dbReference>
<evidence type="ECO:0000259" key="9">
    <source>
        <dbReference type="PROSITE" id="PS50011"/>
    </source>
</evidence>
<dbReference type="InterPro" id="IPR017441">
    <property type="entry name" value="Protein_kinase_ATP_BS"/>
</dbReference>
<evidence type="ECO:0008006" key="14">
    <source>
        <dbReference type="Google" id="ProtNLM"/>
    </source>
</evidence>
<evidence type="ECO:0000259" key="10">
    <source>
        <dbReference type="PROSITE" id="PS50042"/>
    </source>
</evidence>
<name>C1E4U2_MICCC</name>
<dbReference type="Pfam" id="PF00069">
    <property type="entry name" value="Pkinase"/>
    <property type="match status" value="1"/>
</dbReference>
<dbReference type="STRING" id="296587.C1E4U2"/>
<gene>
    <name evidence="12" type="ORF">MICPUN_58157</name>
</gene>
<dbReference type="Proteomes" id="UP000002009">
    <property type="component" value="Chromosome 4"/>
</dbReference>
<dbReference type="Gene3D" id="1.10.238.10">
    <property type="entry name" value="EF-hand"/>
    <property type="match status" value="1"/>
</dbReference>
<organism evidence="12 13">
    <name type="scientific">Micromonas commoda (strain RCC299 / NOUM17 / CCMP2709)</name>
    <name type="common">Picoplanktonic green alga</name>
    <dbReference type="NCBI Taxonomy" id="296587"/>
    <lineage>
        <taxon>Eukaryota</taxon>
        <taxon>Viridiplantae</taxon>
        <taxon>Chlorophyta</taxon>
        <taxon>Mamiellophyceae</taxon>
        <taxon>Mamiellales</taxon>
        <taxon>Mamiellaceae</taxon>
        <taxon>Micromonas</taxon>
    </lineage>
</organism>
<dbReference type="InterPro" id="IPR014710">
    <property type="entry name" value="RmlC-like_jellyroll"/>
</dbReference>
<dbReference type="Gene3D" id="2.60.120.10">
    <property type="entry name" value="Jelly Rolls"/>
    <property type="match status" value="1"/>
</dbReference>
<evidence type="ECO:0000256" key="1">
    <source>
        <dbReference type="ARBA" id="ARBA00022535"/>
    </source>
</evidence>
<dbReference type="PROSITE" id="PS00888">
    <property type="entry name" value="CNMP_BINDING_1"/>
    <property type="match status" value="1"/>
</dbReference>